<keyword evidence="2" id="KW-1185">Reference proteome</keyword>
<sequence length="34" mass="4109">IDKAIQMYITPNMEFIDRPRSELTELELKSLEKR</sequence>
<dbReference type="EMBL" id="AOGT01000143">
    <property type="protein sequence ID" value="EMG50718.1"/>
    <property type="molecule type" value="Genomic_DNA"/>
</dbReference>
<dbReference type="GO" id="GO:1990904">
    <property type="term" value="C:ribonucleoprotein complex"/>
    <property type="evidence" value="ECO:0007669"/>
    <property type="project" value="UniProtKB-KW"/>
</dbReference>
<proteinExistence type="predicted"/>
<reference evidence="1 2" key="1">
    <citation type="submission" date="2013-02" db="EMBL/GenBank/DDBJ databases">
        <title>Genome sequence of Candida maltosa Xu316, a potential industrial strain for xylitol and ethanol production.</title>
        <authorList>
            <person name="Yu J."/>
            <person name="Wang Q."/>
            <person name="Geng X."/>
            <person name="Bao W."/>
            <person name="He P."/>
            <person name="Cai J."/>
        </authorList>
    </citation>
    <scope>NUCLEOTIDE SEQUENCE [LARGE SCALE GENOMIC DNA]</scope>
    <source>
        <strain evidence="2">Xu316</strain>
    </source>
</reference>
<gene>
    <name evidence="1" type="ORF">G210_1450</name>
</gene>
<dbReference type="AlphaFoldDB" id="M3JET1"/>
<dbReference type="HOGENOM" id="CLU_3379576_0_0_1"/>
<organism evidence="1 2">
    <name type="scientific">Candida maltosa (strain Xu316)</name>
    <name type="common">Yeast</name>
    <dbReference type="NCBI Taxonomy" id="1245528"/>
    <lineage>
        <taxon>Eukaryota</taxon>
        <taxon>Fungi</taxon>
        <taxon>Dikarya</taxon>
        <taxon>Ascomycota</taxon>
        <taxon>Saccharomycotina</taxon>
        <taxon>Pichiomycetes</taxon>
        <taxon>Debaryomycetaceae</taxon>
        <taxon>Candida/Lodderomyces clade</taxon>
        <taxon>Candida</taxon>
    </lineage>
</organism>
<evidence type="ECO:0000313" key="1">
    <source>
        <dbReference type="EMBL" id="EMG50718.1"/>
    </source>
</evidence>
<accession>M3JET1</accession>
<keyword evidence="1" id="KW-0687">Ribonucleoprotein</keyword>
<name>M3JET1_CANMX</name>
<protein>
    <submittedName>
        <fullName evidence="1">Small nuclear ribonucleoprotein Sm D2</fullName>
    </submittedName>
</protein>
<dbReference type="Proteomes" id="UP000011777">
    <property type="component" value="Unassembled WGS sequence"/>
</dbReference>
<evidence type="ECO:0000313" key="2">
    <source>
        <dbReference type="Proteomes" id="UP000011777"/>
    </source>
</evidence>
<feature type="non-terminal residue" evidence="1">
    <location>
        <position position="1"/>
    </location>
</feature>
<comment type="caution">
    <text evidence="1">The sequence shown here is derived from an EMBL/GenBank/DDBJ whole genome shotgun (WGS) entry which is preliminary data.</text>
</comment>